<dbReference type="InterPro" id="IPR056957">
    <property type="entry name" value="Pam3_Gp34-like"/>
</dbReference>
<dbReference type="Pfam" id="PF23977">
    <property type="entry name" value="Pam3_Gp34"/>
    <property type="match status" value="1"/>
</dbReference>
<dbReference type="EMBL" id="LR796642">
    <property type="protein sequence ID" value="CAB4155888.1"/>
    <property type="molecule type" value="Genomic_DNA"/>
</dbReference>
<accession>A0A6J5NG41</accession>
<name>A0A6J5NG41_9CAUD</name>
<gene>
    <name evidence="1" type="ORF">UFOVP661_23</name>
</gene>
<protein>
    <submittedName>
        <fullName evidence="1">Uncharacterized protein</fullName>
    </submittedName>
</protein>
<proteinExistence type="predicted"/>
<reference evidence="1" key="1">
    <citation type="submission" date="2020-04" db="EMBL/GenBank/DDBJ databases">
        <authorList>
            <person name="Chiriac C."/>
            <person name="Salcher M."/>
            <person name="Ghai R."/>
            <person name="Kavagutti S V."/>
        </authorList>
    </citation>
    <scope>NUCLEOTIDE SEQUENCE</scope>
</reference>
<sequence>MAKQATKAQVAVIEETGPLTLPDFMREDAGLGMEGVDRSSMAIPRLSLMHATSVPVGNGEASTGNFYHTSLREDLGDEIIVVPVYAETGYALWDPTGEANAPLARGRRNEKGIWIWDPSNTQFEVMVGGKKEVWDTKSSIAESRLTHWPKGNPPPPGKESLNFLFVLPESGSNSFGVMTFQKSAFSIGKKLKENILMRSHGGPSFALRYRIKSVTVTASNGKKHLAPDFSFVGINSDEATYKFCKNMHQQVSKSGLYGVAEEVDHGEGDAATTTVDY</sequence>
<evidence type="ECO:0000313" key="1">
    <source>
        <dbReference type="EMBL" id="CAB4155888.1"/>
    </source>
</evidence>
<organism evidence="1">
    <name type="scientific">uncultured Caudovirales phage</name>
    <dbReference type="NCBI Taxonomy" id="2100421"/>
    <lineage>
        <taxon>Viruses</taxon>
        <taxon>Duplodnaviria</taxon>
        <taxon>Heunggongvirae</taxon>
        <taxon>Uroviricota</taxon>
        <taxon>Caudoviricetes</taxon>
        <taxon>Peduoviridae</taxon>
        <taxon>Maltschvirus</taxon>
        <taxon>Maltschvirus maltsch</taxon>
    </lineage>
</organism>